<dbReference type="NCBIfam" id="TIGR02547">
    <property type="entry name" value="casA_cse1"/>
    <property type="match status" value="1"/>
</dbReference>
<dbReference type="Pfam" id="PF09481">
    <property type="entry name" value="CRISPR_Cse1"/>
    <property type="match status" value="1"/>
</dbReference>
<dbReference type="RefSeq" id="WP_156565318.1">
    <property type="nucleotide sequence ID" value="NZ_CACRTZ010000005.1"/>
</dbReference>
<dbReference type="AlphaFoldDB" id="A0A6N3B6N2"/>
<protein>
    <submittedName>
        <fullName evidence="1">CRISPR system Cascade subunit CasA</fullName>
    </submittedName>
</protein>
<reference evidence="1" key="1">
    <citation type="submission" date="2019-11" db="EMBL/GenBank/DDBJ databases">
        <authorList>
            <person name="Feng L."/>
        </authorList>
    </citation>
    <scope>NUCLEOTIDE SEQUENCE</scope>
    <source>
        <strain evidence="1">EMassiliensisLFYP7</strain>
    </source>
</reference>
<dbReference type="InterPro" id="IPR013381">
    <property type="entry name" value="CRISPR-assoc_prot_Cse1"/>
</dbReference>
<proteinExistence type="predicted"/>
<dbReference type="EMBL" id="CACRTZ010000005">
    <property type="protein sequence ID" value="VYU00360.1"/>
    <property type="molecule type" value="Genomic_DNA"/>
</dbReference>
<name>A0A6N3B6N2_9ENTR</name>
<organism evidence="1">
    <name type="scientific">Phytobacter massiliensis</name>
    <dbReference type="NCBI Taxonomy" id="1485952"/>
    <lineage>
        <taxon>Bacteria</taxon>
        <taxon>Pseudomonadati</taxon>
        <taxon>Pseudomonadota</taxon>
        <taxon>Gammaproteobacteria</taxon>
        <taxon>Enterobacterales</taxon>
        <taxon>Enterobacteriaceae</taxon>
        <taxon>Phytobacter</taxon>
    </lineage>
</organism>
<sequence length="511" mass="57973">MDLLTEKWLPVILSDGEITKISLSEILNDNVRDMAWPRADFQGAAWQMLIGILQCTVAPEDKYVWEDVWNEGIEEGQWNEALQALAPAFQFGEKKPSFLQSFDSLDSENGPIAGLLVDAPGGNTLKLNKDHFVKRGSVEKICPHCAVMALYAIQTNSPAGGVGYRVGMRGGGPLTTLVVPQEEEKYPLWKKLWLNVLPQENAPTAAQFPLIFPWLTATRTSEKAGNVVTQENAHPLQAYWGMPRRIELDFHDTCQGRCDLCGENHESLLLQMRSKNYGVQYDGWLHPFSPYRQAAKDPSAPWLALKGQPGGLSYKDWLGLMLEREDKFNKMQPAKVVSAAGRRKNLSLWCFAWDMDNAKARCWYQHRIPLISVSHPELFRDALNKVLVLASEALSLLRNGLKNAKFDKPKEAKFDFSMVDIAFWQETEPAYRALINALAEDPQRNDALTHAAVRQWERDLHLYLFHVFDRDALTDPDSPDEILLRQLTARQDLESSYRKNKARKDVLALVE</sequence>
<accession>A0A6N3B6N2</accession>
<gene>
    <name evidence="1" type="primary">casA</name>
    <name evidence="1" type="ORF">EMLFYP7_01163</name>
</gene>
<evidence type="ECO:0000313" key="1">
    <source>
        <dbReference type="EMBL" id="VYU00360.1"/>
    </source>
</evidence>
<dbReference type="CDD" id="cd09669">
    <property type="entry name" value="Cse1_I-E"/>
    <property type="match status" value="1"/>
</dbReference>